<feature type="compositionally biased region" description="Low complexity" evidence="1">
    <location>
        <begin position="27"/>
        <end position="39"/>
    </location>
</feature>
<feature type="region of interest" description="Disordered" evidence="1">
    <location>
        <begin position="173"/>
        <end position="226"/>
    </location>
</feature>
<dbReference type="Proteomes" id="UP000033393">
    <property type="component" value="Unassembled WGS sequence"/>
</dbReference>
<keyword evidence="2" id="KW-0812">Transmembrane</keyword>
<protein>
    <submittedName>
        <fullName evidence="3">Uncharacterized protein</fullName>
    </submittedName>
</protein>
<gene>
    <name evidence="3" type="ORF">UK23_03370</name>
</gene>
<feature type="compositionally biased region" description="Pro residues" evidence="1">
    <location>
        <begin position="179"/>
        <end position="190"/>
    </location>
</feature>
<dbReference type="PATRIC" id="fig|68170.10.peg.3850"/>
<feature type="transmembrane region" description="Helical" evidence="2">
    <location>
        <begin position="91"/>
        <end position="113"/>
    </location>
</feature>
<feature type="transmembrane region" description="Helical" evidence="2">
    <location>
        <begin position="119"/>
        <end position="138"/>
    </location>
</feature>
<dbReference type="GO" id="GO:0030041">
    <property type="term" value="P:actin filament polymerization"/>
    <property type="evidence" value="ECO:0007669"/>
    <property type="project" value="TreeGrafter"/>
</dbReference>
<dbReference type="PANTHER" id="PTHR45691:SF6">
    <property type="entry name" value="PROTEIN DIAPHANOUS"/>
    <property type="match status" value="1"/>
</dbReference>
<proteinExistence type="predicted"/>
<feature type="transmembrane region" description="Helical" evidence="2">
    <location>
        <begin position="57"/>
        <end position="79"/>
    </location>
</feature>
<dbReference type="EMBL" id="JYJG01000010">
    <property type="protein sequence ID" value="KJK52654.1"/>
    <property type="molecule type" value="Genomic_DNA"/>
</dbReference>
<sequence length="226" mass="23069">MLSVMPGGQNQGWHQQQPPPGQPPQQFPGQQPFQGQQFQGPPPPGYGPKPDNKGLRIGLVVAVGVLALACSGGVVVKAVDRLLTGISKGDVMRIATGGTLAIGALTLLVGAVMVAIGTAASRFVVGAAAALYLIGFLLRSFNGSFDGELLAVLVGVLIAAGITWLPPLAPHFQAKQPAGPQPGWGPPPPGYGQQQMPQQQPPPPGYGPPPQGPPQGPPPPGYGPQH</sequence>
<evidence type="ECO:0000256" key="2">
    <source>
        <dbReference type="SAM" id="Phobius"/>
    </source>
</evidence>
<keyword evidence="2" id="KW-0472">Membrane</keyword>
<feature type="region of interest" description="Disordered" evidence="1">
    <location>
        <begin position="1"/>
        <end position="49"/>
    </location>
</feature>
<feature type="compositionally biased region" description="Low complexity" evidence="1">
    <location>
        <begin position="1"/>
        <end position="16"/>
    </location>
</feature>
<keyword evidence="2" id="KW-1133">Transmembrane helix</keyword>
<dbReference type="GO" id="GO:0005884">
    <property type="term" value="C:actin filament"/>
    <property type="evidence" value="ECO:0007669"/>
    <property type="project" value="TreeGrafter"/>
</dbReference>
<dbReference type="AlphaFoldDB" id="A0A0F0HAD7"/>
<feature type="compositionally biased region" description="Pro residues" evidence="1">
    <location>
        <begin position="199"/>
        <end position="226"/>
    </location>
</feature>
<comment type="caution">
    <text evidence="3">The sequence shown here is derived from an EMBL/GenBank/DDBJ whole genome shotgun (WGS) entry which is preliminary data.</text>
</comment>
<keyword evidence="4" id="KW-1185">Reference proteome</keyword>
<dbReference type="PANTHER" id="PTHR45691">
    <property type="entry name" value="PROTEIN DIAPHANOUS"/>
    <property type="match status" value="1"/>
</dbReference>
<feature type="transmembrane region" description="Helical" evidence="2">
    <location>
        <begin position="150"/>
        <end position="169"/>
    </location>
</feature>
<dbReference type="InterPro" id="IPR051412">
    <property type="entry name" value="Formin_Homology_Diaphanous_sf"/>
</dbReference>
<accession>A0A0F0HAD7</accession>
<organism evidence="3 4">
    <name type="scientific">Lentzea aerocolonigenes</name>
    <name type="common">Lechevalieria aerocolonigenes</name>
    <name type="synonym">Saccharothrix aerocolonigenes</name>
    <dbReference type="NCBI Taxonomy" id="68170"/>
    <lineage>
        <taxon>Bacteria</taxon>
        <taxon>Bacillati</taxon>
        <taxon>Actinomycetota</taxon>
        <taxon>Actinomycetes</taxon>
        <taxon>Pseudonocardiales</taxon>
        <taxon>Pseudonocardiaceae</taxon>
        <taxon>Lentzea</taxon>
    </lineage>
</organism>
<evidence type="ECO:0000313" key="4">
    <source>
        <dbReference type="Proteomes" id="UP000033393"/>
    </source>
</evidence>
<evidence type="ECO:0000313" key="3">
    <source>
        <dbReference type="EMBL" id="KJK52654.1"/>
    </source>
</evidence>
<evidence type="ECO:0000256" key="1">
    <source>
        <dbReference type="SAM" id="MobiDB-lite"/>
    </source>
</evidence>
<name>A0A0F0HAD7_LENAE</name>
<feature type="compositionally biased region" description="Pro residues" evidence="1">
    <location>
        <begin position="17"/>
        <end position="26"/>
    </location>
</feature>
<reference evidence="3 4" key="1">
    <citation type="submission" date="2015-02" db="EMBL/GenBank/DDBJ databases">
        <authorList>
            <person name="Ju K.-S."/>
            <person name="Doroghazi J.R."/>
            <person name="Metcalf W."/>
        </authorList>
    </citation>
    <scope>NUCLEOTIDE SEQUENCE [LARGE SCALE GENOMIC DNA]</scope>
    <source>
        <strain evidence="3 4">NRRL B-16140</strain>
    </source>
</reference>